<evidence type="ECO:0000256" key="1">
    <source>
        <dbReference type="SAM" id="MobiDB-lite"/>
    </source>
</evidence>
<accession>A0A077NQK2</accession>
<dbReference type="HOGENOM" id="CLU_1874654_0_0_6"/>
<dbReference type="EMBL" id="CBSV010000101">
    <property type="protein sequence ID" value="CDH00799.1"/>
    <property type="molecule type" value="Genomic_DNA"/>
</dbReference>
<sequence>MAKQIRLQAKRERWAVQRQALMKGKPLHYPAATTDRYQRDLSHLIKRMIKTYQPMILANFYHDEVSEMADAIKLSLRFSEWRTIEPEYGELPPRKVAKKTQSGTVNRGNVQTRTVSGKKKSVATKIMDGDPLFGDK</sequence>
<dbReference type="RefSeq" id="WP_230580989.1">
    <property type="nucleotide sequence ID" value="NZ_CAWLWD010000017.1"/>
</dbReference>
<dbReference type="Proteomes" id="UP000028487">
    <property type="component" value="Unassembled WGS sequence"/>
</dbReference>
<feature type="compositionally biased region" description="Polar residues" evidence="1">
    <location>
        <begin position="99"/>
        <end position="115"/>
    </location>
</feature>
<protein>
    <submittedName>
        <fullName evidence="2">Uncharacterized protein</fullName>
    </submittedName>
</protein>
<proteinExistence type="predicted"/>
<comment type="caution">
    <text evidence="2">The sequence shown here is derived from an EMBL/GenBank/DDBJ whole genome shotgun (WGS) entry which is preliminary data.</text>
</comment>
<reference evidence="2" key="1">
    <citation type="submission" date="2013-07" db="EMBL/GenBank/DDBJ databases">
        <title>Sub-species coevolution in mutualistic symbiosis.</title>
        <authorList>
            <person name="Murfin K."/>
            <person name="Klassen J."/>
            <person name="Lee M."/>
            <person name="Forst S."/>
            <person name="Stock P."/>
            <person name="Goodrich-Blair H."/>
        </authorList>
    </citation>
    <scope>NUCLEOTIDE SEQUENCE [LARGE SCALE GENOMIC DNA]</scope>
    <source>
        <strain evidence="2">Feltiae Moldova</strain>
    </source>
</reference>
<organism evidence="2">
    <name type="scientific">Xenorhabdus bovienii str. feltiae Moldova</name>
    <dbReference type="NCBI Taxonomy" id="1398200"/>
    <lineage>
        <taxon>Bacteria</taxon>
        <taxon>Pseudomonadati</taxon>
        <taxon>Pseudomonadota</taxon>
        <taxon>Gammaproteobacteria</taxon>
        <taxon>Enterobacterales</taxon>
        <taxon>Morganellaceae</taxon>
        <taxon>Xenorhabdus</taxon>
    </lineage>
</organism>
<feature type="region of interest" description="Disordered" evidence="1">
    <location>
        <begin position="96"/>
        <end position="121"/>
    </location>
</feature>
<name>A0A077NQK2_XENBV</name>
<gene>
    <name evidence="2" type="ORF">XBFM1_190002</name>
</gene>
<dbReference type="AlphaFoldDB" id="A0A077NQK2"/>
<evidence type="ECO:0000313" key="2">
    <source>
        <dbReference type="EMBL" id="CDH00799.1"/>
    </source>
</evidence>